<evidence type="ECO:0000313" key="1">
    <source>
        <dbReference type="EMBL" id="KAB2575174.1"/>
    </source>
</evidence>
<organism evidence="1 2">
    <name type="scientific">Lasiodiplodia theobromae</name>
    <dbReference type="NCBI Taxonomy" id="45133"/>
    <lineage>
        <taxon>Eukaryota</taxon>
        <taxon>Fungi</taxon>
        <taxon>Dikarya</taxon>
        <taxon>Ascomycota</taxon>
        <taxon>Pezizomycotina</taxon>
        <taxon>Dothideomycetes</taxon>
        <taxon>Dothideomycetes incertae sedis</taxon>
        <taxon>Botryosphaeriales</taxon>
        <taxon>Botryosphaeriaceae</taxon>
        <taxon>Lasiodiplodia</taxon>
    </lineage>
</organism>
<dbReference type="EMBL" id="VCHE01000035">
    <property type="protein sequence ID" value="KAB2575174.1"/>
    <property type="molecule type" value="Genomic_DNA"/>
</dbReference>
<dbReference type="CDD" id="cd02440">
    <property type="entry name" value="AdoMet_MTases"/>
    <property type="match status" value="1"/>
</dbReference>
<comment type="caution">
    <text evidence="1">The sequence shown here is derived from an EMBL/GenBank/DDBJ whole genome shotgun (WGS) entry which is preliminary data.</text>
</comment>
<dbReference type="InterPro" id="IPR029063">
    <property type="entry name" value="SAM-dependent_MTases_sf"/>
</dbReference>
<evidence type="ECO:0008006" key="3">
    <source>
        <dbReference type="Google" id="ProtNLM"/>
    </source>
</evidence>
<dbReference type="SUPFAM" id="SSF53335">
    <property type="entry name" value="S-adenosyl-L-methionine-dependent methyltransferases"/>
    <property type="match status" value="1"/>
</dbReference>
<protein>
    <recommendedName>
        <fullName evidence="3">O-methyltransferase MdmC</fullName>
    </recommendedName>
</protein>
<dbReference type="OrthoDB" id="4863010at2759"/>
<gene>
    <name evidence="1" type="ORF">DBV05_g6103</name>
</gene>
<accession>A0A5N5DDP4</accession>
<dbReference type="PANTHER" id="PTHR43167:SF1">
    <property type="entry name" value="PUTATIVE (AFU_ORTHOLOGUE AFUA_6G01830)-RELATED"/>
    <property type="match status" value="1"/>
</dbReference>
<dbReference type="PANTHER" id="PTHR43167">
    <property type="entry name" value="PUTATIVE (AFU_ORTHOLOGUE AFUA_6G01830)-RELATED"/>
    <property type="match status" value="1"/>
</dbReference>
<evidence type="ECO:0000313" key="2">
    <source>
        <dbReference type="Proteomes" id="UP000325902"/>
    </source>
</evidence>
<dbReference type="Proteomes" id="UP000325902">
    <property type="component" value="Unassembled WGS sequence"/>
</dbReference>
<dbReference type="Pfam" id="PF13578">
    <property type="entry name" value="Methyltransf_24"/>
    <property type="match status" value="1"/>
</dbReference>
<keyword evidence="2" id="KW-1185">Reference proteome</keyword>
<dbReference type="AlphaFoldDB" id="A0A5N5DDP4"/>
<name>A0A5N5DDP4_9PEZI</name>
<reference evidence="1 2" key="1">
    <citation type="journal article" date="2019" name="Sci. Rep.">
        <title>A multi-omics analysis of the grapevine pathogen Lasiodiplodia theobromae reveals that temperature affects the expression of virulence- and pathogenicity-related genes.</title>
        <authorList>
            <person name="Felix C."/>
            <person name="Meneses R."/>
            <person name="Goncalves M.F.M."/>
            <person name="Tilleman L."/>
            <person name="Duarte A.S."/>
            <person name="Jorrin-Novo J.V."/>
            <person name="Van de Peer Y."/>
            <person name="Deforce D."/>
            <person name="Van Nieuwerburgh F."/>
            <person name="Esteves A.C."/>
            <person name="Alves A."/>
        </authorList>
    </citation>
    <scope>NUCLEOTIDE SEQUENCE [LARGE SCALE GENOMIC DNA]</scope>
    <source>
        <strain evidence="1 2">LA-SOL3</strain>
    </source>
</reference>
<dbReference type="Gene3D" id="3.40.50.150">
    <property type="entry name" value="Vaccinia Virus protein VP39"/>
    <property type="match status" value="1"/>
</dbReference>
<sequence length="235" mass="25653">MASTSSSPIDAPPHIHSLLTRLHALSIDQEKELKNKKDGARFVSSTSDASDFDTLMRDKFIALDEDKCHFVYQLIRAKGALNIVEAGTSFGVSTIYLALAAGRNAEALGKPATVIATEFEVEKAQKARAHWKECGESVERCIDLRVGDIRETLKEGVENVDLLLLDIWSALALPTLKLVQPRLRAGAVVLVDNTITAAGGYKELLEYMKVPGSGFTNIVVPYSGGFELCVYYPPQ</sequence>
<proteinExistence type="predicted"/>